<proteinExistence type="predicted"/>
<dbReference type="AlphaFoldDB" id="A0AAJ3NNE6"/>
<comment type="caution">
    <text evidence="1">The sequence shown here is derived from an EMBL/GenBank/DDBJ whole genome shotgun (WGS) entry which is preliminary data.</text>
</comment>
<evidence type="ECO:0008006" key="3">
    <source>
        <dbReference type="Google" id="ProtNLM"/>
    </source>
</evidence>
<accession>A0AAJ3NNE6</accession>
<protein>
    <recommendedName>
        <fullName evidence="3">Universal stress protein</fullName>
    </recommendedName>
</protein>
<dbReference type="SUPFAM" id="SSF52402">
    <property type="entry name" value="Adenine nucleotide alpha hydrolases-like"/>
    <property type="match status" value="2"/>
</dbReference>
<reference evidence="1 2" key="1">
    <citation type="submission" date="2016-01" db="EMBL/GenBank/DDBJ databases">
        <title>The new phylogeny of the genus Mycobacterium.</title>
        <authorList>
            <person name="Tarcisio F."/>
            <person name="Conor M."/>
            <person name="Antonella G."/>
            <person name="Elisabetta G."/>
            <person name="Giulia F.S."/>
            <person name="Sara T."/>
            <person name="Anna F."/>
            <person name="Clotilde B."/>
            <person name="Roberto B."/>
            <person name="Veronica D.S."/>
            <person name="Fabio R."/>
            <person name="Monica P."/>
            <person name="Olivier J."/>
            <person name="Enrico T."/>
            <person name="Nicola S."/>
        </authorList>
    </citation>
    <scope>NUCLEOTIDE SEQUENCE [LARGE SCALE GENOMIC DNA]</scope>
    <source>
        <strain evidence="1 2">DSM 44616</strain>
    </source>
</reference>
<name>A0AAJ3NNE6_9MYCO</name>
<dbReference type="InterPro" id="IPR014729">
    <property type="entry name" value="Rossmann-like_a/b/a_fold"/>
</dbReference>
<dbReference type="Gene3D" id="3.40.50.620">
    <property type="entry name" value="HUPs"/>
    <property type="match status" value="2"/>
</dbReference>
<dbReference type="RefSeq" id="WP_085256811.1">
    <property type="nucleotide sequence ID" value="NZ_LQPR01000041.1"/>
</dbReference>
<organism evidence="1 2">
    <name type="scientific">Mycobacterium saskatchewanense</name>
    <dbReference type="NCBI Taxonomy" id="220927"/>
    <lineage>
        <taxon>Bacteria</taxon>
        <taxon>Bacillati</taxon>
        <taxon>Actinomycetota</taxon>
        <taxon>Actinomycetes</taxon>
        <taxon>Mycobacteriales</taxon>
        <taxon>Mycobacteriaceae</taxon>
        <taxon>Mycobacterium</taxon>
        <taxon>Mycobacterium simiae complex</taxon>
    </lineage>
</organism>
<sequence length="267" mass="28667">MSTHPRGVVVVVNGPLSSPAAVEWGAREASLRDVTLTLVAIRKPGMRRDVATAALVAAADAIEGQCSSRIDLEIVDGLVIWVLLGLSNCSELLILGAGFQRQAADSLLRSAPARLVEHARCPVLVVHDLDRWRPNLPVLVAVESCPSCEVAIDLGFQEASRRGVDLITVHNASGPAERASFPAEDAVAESLATHRARYPDVPVLSLPRRASDEGRWGGYSRSAQLVVICDRAAQEFSGLRLGPLTCAVLRYVRAPVLVARRARVHTQ</sequence>
<keyword evidence="2" id="KW-1185">Reference proteome</keyword>
<evidence type="ECO:0000313" key="1">
    <source>
        <dbReference type="EMBL" id="ORW70145.1"/>
    </source>
</evidence>
<dbReference type="EMBL" id="LQPR01000041">
    <property type="protein sequence ID" value="ORW70145.1"/>
    <property type="molecule type" value="Genomic_DNA"/>
</dbReference>
<dbReference type="Proteomes" id="UP000193387">
    <property type="component" value="Unassembled WGS sequence"/>
</dbReference>
<evidence type="ECO:0000313" key="2">
    <source>
        <dbReference type="Proteomes" id="UP000193387"/>
    </source>
</evidence>
<gene>
    <name evidence="1" type="ORF">AWC23_18360</name>
</gene>